<keyword evidence="5" id="KW-0482">Metalloprotease</keyword>
<dbReference type="PANTHER" id="PTHR30471">
    <property type="entry name" value="DNA REPAIR PROTEIN RADC"/>
    <property type="match status" value="1"/>
</dbReference>
<organism evidence="7 8">
    <name type="scientific">Fusobacterium gonidiaformans 3-1-5R</name>
    <dbReference type="NCBI Taxonomy" id="469605"/>
    <lineage>
        <taxon>Bacteria</taxon>
        <taxon>Fusobacteriati</taxon>
        <taxon>Fusobacteriota</taxon>
        <taxon>Fusobacteriia</taxon>
        <taxon>Fusobacteriales</taxon>
        <taxon>Fusobacteriaceae</taxon>
        <taxon>Fusobacterium</taxon>
    </lineage>
</organism>
<dbReference type="HOGENOM" id="CLU_261815_0_0_0"/>
<keyword evidence="3" id="KW-0378">Hydrolase</keyword>
<dbReference type="PROSITE" id="PS50249">
    <property type="entry name" value="MPN"/>
    <property type="match status" value="1"/>
</dbReference>
<evidence type="ECO:0000313" key="8">
    <source>
        <dbReference type="Proteomes" id="UP000002975"/>
    </source>
</evidence>
<evidence type="ECO:0000256" key="4">
    <source>
        <dbReference type="ARBA" id="ARBA00022833"/>
    </source>
</evidence>
<dbReference type="InterPro" id="IPR001405">
    <property type="entry name" value="UPF0758"/>
</dbReference>
<keyword evidence="4" id="KW-0862">Zinc</keyword>
<dbReference type="Pfam" id="PF04002">
    <property type="entry name" value="RadC"/>
    <property type="match status" value="1"/>
</dbReference>
<dbReference type="GO" id="GO:0008237">
    <property type="term" value="F:metallopeptidase activity"/>
    <property type="evidence" value="ECO:0007669"/>
    <property type="project" value="UniProtKB-KW"/>
</dbReference>
<dbReference type="InterPro" id="IPR025197">
    <property type="entry name" value="DUF4116"/>
</dbReference>
<dbReference type="Pfam" id="PF13475">
    <property type="entry name" value="DUF4116"/>
    <property type="match status" value="1"/>
</dbReference>
<dbReference type="EMBL" id="GG657974">
    <property type="protein sequence ID" value="EFS22162.1"/>
    <property type="molecule type" value="Genomic_DNA"/>
</dbReference>
<dbReference type="Pfam" id="PF08401">
    <property type="entry name" value="ArdcN"/>
    <property type="match status" value="1"/>
</dbReference>
<dbReference type="InterPro" id="IPR037518">
    <property type="entry name" value="MPN"/>
</dbReference>
<keyword evidence="8" id="KW-1185">Reference proteome</keyword>
<evidence type="ECO:0000313" key="7">
    <source>
        <dbReference type="EMBL" id="EFS22162.1"/>
    </source>
</evidence>
<dbReference type="Proteomes" id="UP000002975">
    <property type="component" value="Unassembled WGS sequence"/>
</dbReference>
<dbReference type="CDD" id="cd08071">
    <property type="entry name" value="MPN_DUF2466"/>
    <property type="match status" value="1"/>
</dbReference>
<dbReference type="GO" id="GO:0006508">
    <property type="term" value="P:proteolysis"/>
    <property type="evidence" value="ECO:0007669"/>
    <property type="project" value="UniProtKB-KW"/>
</dbReference>
<dbReference type="GO" id="GO:0046872">
    <property type="term" value="F:metal ion binding"/>
    <property type="evidence" value="ECO:0007669"/>
    <property type="project" value="UniProtKB-KW"/>
</dbReference>
<dbReference type="InterPro" id="IPR041420">
    <property type="entry name" value="PBECR4"/>
</dbReference>
<dbReference type="InterPro" id="IPR025657">
    <property type="entry name" value="RadC_JAB"/>
</dbReference>
<dbReference type="InterPro" id="IPR013610">
    <property type="entry name" value="ArdC_N"/>
</dbReference>
<name>E5BI39_9FUSO</name>
<dbReference type="OrthoDB" id="9792687at2"/>
<reference evidence="7 8" key="1">
    <citation type="submission" date="2009-02" db="EMBL/GenBank/DDBJ databases">
        <title>The Genome Sequence of Fusobacterium sp. 3_1_5R.</title>
        <authorList>
            <consortium name="The Broad Institute Genome Sequencing Platform"/>
            <person name="Ward D."/>
            <person name="Young S.K."/>
            <person name="Kodira C.D."/>
            <person name="Zeng Q."/>
            <person name="Koehrsen M."/>
            <person name="Alvarado L."/>
            <person name="Berlin A."/>
            <person name="Borenstein D."/>
            <person name="Chen Z."/>
            <person name="Engels R."/>
            <person name="Freedman E."/>
            <person name="Gellesch M."/>
            <person name="Goldberg J."/>
            <person name="Griggs A."/>
            <person name="Gujja S."/>
            <person name="Heiman D."/>
            <person name="Hepburn T."/>
            <person name="Howarth C."/>
            <person name="Jen D."/>
            <person name="Larson L."/>
            <person name="Lewis B."/>
            <person name="Mehta T."/>
            <person name="Park D."/>
            <person name="Pearson M."/>
            <person name="Roberts A."/>
            <person name="Saif S."/>
            <person name="Shea T."/>
            <person name="Shenoy N."/>
            <person name="Sisk P."/>
            <person name="Stolte C."/>
            <person name="Sykes S."/>
            <person name="Walk T."/>
            <person name="White J."/>
            <person name="Yandava C."/>
            <person name="Allen-Vercoe E."/>
            <person name="Strauss J."/>
            <person name="Ambrose C."/>
            <person name="Lander E."/>
            <person name="Nusbaum C."/>
            <person name="Galagan J."/>
            <person name="Birren B."/>
        </authorList>
    </citation>
    <scope>NUCLEOTIDE SEQUENCE [LARGE SCALE GENOMIC DNA]</scope>
    <source>
        <strain evidence="7 8">3_1_5R</strain>
    </source>
</reference>
<sequence>MAEKTYKVQGIFEWFKQFHGKTIRIEGESKNFEILLDNESLPHLLGVQYVNRVNEIRRGRNLYQYISKLSDQAIYNKIAKNNYNKLQATQQRIDTFQTFMENIEKAYIVEQTHQNTQLKSNYLVIQSEDNTFFHLGIHQSKNTYLETYFVRSDIKYFETSQIIEPIKGLYQYNEKIMSFEPFSFCQKEHILEKEEKTMNLYQYFGCKNQEELYRLVENKNPSVRELIDFMNYAKEKIISKVEKIQHKEDMIKYLGSIELPKEDEFSLTFVDSANRVLSHKIFHRGTGLSEIMKQAYHPRARGFFLLSNSTNYNLYDNLYYELKDLNYESLDRMYLKNNEIYSVDLELGGSIGNVSEEKENTFLFSETFTNVSSIPKMEKYQEFIEYYREQQLPGKNVIANHREIEKLLKLSNQHLSQEYFSIIPYDKNNKITNYETLFKGTVNSAPVDLKVLIPYLLDENIKGIQILHNHPSGIPKPSRKDIELTRDIESLCKKFNKELLDHTIVGKEDIFSFQREGMLYQNVLAQGVAEINEPREMIEALKDDIENLQYANDSMRGNKEIAKFIIPENPSALRHMTEELRNDKELVLQAIQKNGKMFEYASEVLRDDKDVAYEALKKDKANVLYLGDTIGKKIQEEKDLEIFLQEYAKEKEKQLEEAKQIKTDKLYIYEDKKLISVEELSTEGYRNAFLLYKEKDRENRSVPSSLKFEMFGITEKGELYLTGIDQTDTSYTLEEACERFHQYGKISGERNQKMLPRMIHEIDQKYEVNMAKVYQEITGHEIAEPKIQEMTPQKEIEQDKIYAYILEGKNEKGEELTLIAEDTLTKEGIANVYKSSKELYEKGLISKVKIFGIDSNGIVYHGRPDQRNFDLSKGEYAKNLISGSLKVNLLESRQEYILDKIKEIDKQYHVGMLELYQGITNVRGNEVMQQSSRSKKEMEKEEKIVGVSNSKKEGQKIMQQIMEEAKVSKPSKYKEEREKFTDSVIKSLEEGKIPWERDWESKSSILHNPISQTKYQGKNAFKLAVTSFKKGYTDPRWVTFKQAQQAGWKVKKGEKATTIEIYQKYDKATKKEFDEKVLEGMSYAEKSKYMKENVYFFIKTHNVFNGQQLEGIAPFKEEKREVKYEKIDKILQNSKVPVQYLGNKAFYSIETDSITLPEKENFKSENRFYGTALHELAHSTGHKNRLNRNIDSKFGTKQYAREELVAEFSSVFIGQQLGLNYDKDKLDNSKAYLQNWAKHLKEDKNLLYDAIKDAEIATKSIVAMQTKEGPEIFKQHNHERQFLKGKKVEKENGMER</sequence>
<proteinExistence type="predicted"/>
<gene>
    <name evidence="7" type="primary">radC</name>
    <name evidence="7" type="ORF">FSBG_01659</name>
</gene>
<dbReference type="InterPro" id="IPR020891">
    <property type="entry name" value="UPF0758_CS"/>
</dbReference>
<evidence type="ECO:0000256" key="3">
    <source>
        <dbReference type="ARBA" id="ARBA00022801"/>
    </source>
</evidence>
<dbReference type="Pfam" id="PF18813">
    <property type="entry name" value="PBECR4"/>
    <property type="match status" value="1"/>
</dbReference>
<dbReference type="GO" id="GO:0003697">
    <property type="term" value="F:single-stranded DNA binding"/>
    <property type="evidence" value="ECO:0007669"/>
    <property type="project" value="InterPro"/>
</dbReference>
<protein>
    <submittedName>
        <fullName evidence="7">DNA repair protein RadC</fullName>
    </submittedName>
</protein>
<evidence type="ECO:0000259" key="6">
    <source>
        <dbReference type="PROSITE" id="PS50249"/>
    </source>
</evidence>
<evidence type="ECO:0000256" key="5">
    <source>
        <dbReference type="ARBA" id="ARBA00023049"/>
    </source>
</evidence>
<dbReference type="Gene3D" id="3.40.140.10">
    <property type="entry name" value="Cytidine Deaminase, domain 2"/>
    <property type="match status" value="1"/>
</dbReference>
<keyword evidence="2" id="KW-0479">Metal-binding</keyword>
<dbReference type="Pfam" id="PF18818">
    <property type="entry name" value="MPTase-PolyVal"/>
    <property type="match status" value="1"/>
</dbReference>
<dbReference type="PANTHER" id="PTHR30471:SF3">
    <property type="entry name" value="UPF0758 PROTEIN YEES-RELATED"/>
    <property type="match status" value="1"/>
</dbReference>
<dbReference type="PROSITE" id="PS01302">
    <property type="entry name" value="UPF0758"/>
    <property type="match status" value="1"/>
</dbReference>
<keyword evidence="1" id="KW-0645">Protease</keyword>
<accession>E5BI39</accession>
<evidence type="ECO:0000256" key="2">
    <source>
        <dbReference type="ARBA" id="ARBA00022723"/>
    </source>
</evidence>
<feature type="domain" description="MPN" evidence="6">
    <location>
        <begin position="397"/>
        <end position="519"/>
    </location>
</feature>
<evidence type="ECO:0000256" key="1">
    <source>
        <dbReference type="ARBA" id="ARBA00022670"/>
    </source>
</evidence>
<dbReference type="RefSeq" id="WP_005959357.1">
    <property type="nucleotide sequence ID" value="NZ_GG657974.1"/>
</dbReference>
<dbReference type="InterPro" id="IPR041459">
    <property type="entry name" value="MPTase-PolyVal"/>
</dbReference>